<name>K8E4R6_CARML</name>
<dbReference type="STRING" id="1234679.BN424_2136"/>
<dbReference type="Proteomes" id="UP000000212">
    <property type="component" value="Chromosome"/>
</dbReference>
<evidence type="ECO:0000313" key="1">
    <source>
        <dbReference type="EMBL" id="CCO11577.2"/>
    </source>
</evidence>
<dbReference type="HOGENOM" id="CLU_1794035_0_0_9"/>
<dbReference type="EMBL" id="HE999757">
    <property type="protein sequence ID" value="CCO11577.2"/>
    <property type="molecule type" value="Genomic_DNA"/>
</dbReference>
<dbReference type="Pfam" id="PF12691">
    <property type="entry name" value="Phage_tail_terminator_6"/>
    <property type="match status" value="1"/>
</dbReference>
<dbReference type="RefSeq" id="WP_015076726.1">
    <property type="nucleotide sequence ID" value="NC_019425.2"/>
</dbReference>
<evidence type="ECO:0008006" key="3">
    <source>
        <dbReference type="Google" id="ProtNLM"/>
    </source>
</evidence>
<dbReference type="InterPro" id="IPR024411">
    <property type="entry name" value="Tail_terminator_phage"/>
</dbReference>
<gene>
    <name evidence="1" type="ORF">BN424_2136</name>
</gene>
<dbReference type="AlphaFoldDB" id="K8E4R6"/>
<sequence>MDFYESLSKFLTDNLVLTSINDRILFEPSFNNDKDISILDAPSSNDSRYYNTDTTYHLVVQILVKNTNQHTAYQESMQIYQLLDMLPIMKDGKLLTIKSENSSFIFNSSEGYTLPRKIEKTEHDAYIYSMLIKASILIKK</sequence>
<evidence type="ECO:0000313" key="2">
    <source>
        <dbReference type="Proteomes" id="UP000000212"/>
    </source>
</evidence>
<organism evidence="1 2">
    <name type="scientific">Carnobacterium maltaromaticum LMA28</name>
    <dbReference type="NCBI Taxonomy" id="1234679"/>
    <lineage>
        <taxon>Bacteria</taxon>
        <taxon>Bacillati</taxon>
        <taxon>Bacillota</taxon>
        <taxon>Bacilli</taxon>
        <taxon>Lactobacillales</taxon>
        <taxon>Carnobacteriaceae</taxon>
        <taxon>Carnobacterium</taxon>
    </lineage>
</organism>
<proteinExistence type="predicted"/>
<keyword evidence="2" id="KW-1185">Reference proteome</keyword>
<dbReference type="OrthoDB" id="2884256at2"/>
<dbReference type="KEGG" id="cml:BN424_2136"/>
<protein>
    <recommendedName>
        <fullName evidence="3">Minor capsid protein</fullName>
    </recommendedName>
</protein>
<accession>K8E4R6</accession>
<reference evidence="2" key="1">
    <citation type="journal article" date="2013" name="Genome Announc.">
        <title>Complete Chromosome Sequence of Carnobacterium maltaromaticum LMA 28.</title>
        <authorList>
            <person name="Cailliez-Grimal C."/>
            <person name="Chaillou S."/>
            <person name="Anba-Mondoloni J."/>
            <person name="Loux V."/>
            <person name="Afzal M.I."/>
            <person name="Rahman A."/>
            <person name="Kergourlay G."/>
            <person name="Champomier-Verges M.C."/>
            <person name="Zagorec M."/>
            <person name="Dalgaard P."/>
            <person name="Leisner J.J."/>
            <person name="Prevost H."/>
            <person name="Revol-Junelles A.M."/>
            <person name="Borges F."/>
        </authorList>
    </citation>
    <scope>NUCLEOTIDE SEQUENCE</scope>
    <source>
        <strain evidence="2">LMA28</strain>
    </source>
</reference>